<dbReference type="OrthoDB" id="10003767at2759"/>
<sequence>MKNVTCFQSAMDFFRRLRLPTLEGLSKTATPVPVVSVDPKLQLQARATKQEIKPDPENDGDNEQECADEEEWVDRRDFEHIQAIEDSAFKKLLLQHLDPNNELEPADCTIDFRDRGTFNLCAMLTLKGKAGHFVIKVPAHGTASAWTDSDAFNLRNEVYSMKYIRRHTKVPVPEIYGWDNTLDNVIGAPYVIMAVVDGMPAYELWIPTNPDGTKNYRNMDEPSPEHAATRRKFLKNLASTMAELRHLQFEQAGMLHFEEDPNAEGAKSPTVGHFFEYKGDGTMKECPAYSSTQNYLKTKWYEFGEAIEAEGEMSDELFGVHLFCNMETFVLTHPDLDLQNVFVNREGEITGIIDWDGVRVVPRCIGHAALPLFLRKDWDCDYDIDDADHMPWIYNYYRNLYSQYVKDAISTSDGSSIGDAKFTPKSGLYCAAWEAMENRGGAKPAFVDRMFKEIPGLRAVDQEKFLKRLGGEEGWARAETMLISELGKLFAP</sequence>
<keyword evidence="3" id="KW-1185">Reference proteome</keyword>
<feature type="domain" description="Aminoglycoside phosphotransferase" evidence="1">
    <location>
        <begin position="131"/>
        <end position="360"/>
    </location>
</feature>
<proteinExistence type="predicted"/>
<dbReference type="RefSeq" id="XP_033681633.1">
    <property type="nucleotide sequence ID" value="XM_033826716.1"/>
</dbReference>
<name>A0A6A6I8T5_9PLEO</name>
<reference evidence="2" key="1">
    <citation type="journal article" date="2020" name="Stud. Mycol.">
        <title>101 Dothideomycetes genomes: a test case for predicting lifestyles and emergence of pathogens.</title>
        <authorList>
            <person name="Haridas S."/>
            <person name="Albert R."/>
            <person name="Binder M."/>
            <person name="Bloem J."/>
            <person name="Labutti K."/>
            <person name="Salamov A."/>
            <person name="Andreopoulos B."/>
            <person name="Baker S."/>
            <person name="Barry K."/>
            <person name="Bills G."/>
            <person name="Bluhm B."/>
            <person name="Cannon C."/>
            <person name="Castanera R."/>
            <person name="Culley D."/>
            <person name="Daum C."/>
            <person name="Ezra D."/>
            <person name="Gonzalez J."/>
            <person name="Henrissat B."/>
            <person name="Kuo A."/>
            <person name="Liang C."/>
            <person name="Lipzen A."/>
            <person name="Lutzoni F."/>
            <person name="Magnuson J."/>
            <person name="Mondo S."/>
            <person name="Nolan M."/>
            <person name="Ohm R."/>
            <person name="Pangilinan J."/>
            <person name="Park H.-J."/>
            <person name="Ramirez L."/>
            <person name="Alfaro M."/>
            <person name="Sun H."/>
            <person name="Tritt A."/>
            <person name="Yoshinaga Y."/>
            <person name="Zwiers L.-H."/>
            <person name="Turgeon B."/>
            <person name="Goodwin S."/>
            <person name="Spatafora J."/>
            <person name="Crous P."/>
            <person name="Grigoriev I."/>
        </authorList>
    </citation>
    <scope>NUCLEOTIDE SEQUENCE</scope>
    <source>
        <strain evidence="2">CBS 122368</strain>
    </source>
</reference>
<dbReference type="InterPro" id="IPR002575">
    <property type="entry name" value="Aminoglycoside_PTrfase"/>
</dbReference>
<dbReference type="PANTHER" id="PTHR21310:SF51">
    <property type="entry name" value="AMINOGLYCOSIDE PHOSPHOTRANSFERASE DOMAIN-CONTAINING PROTEIN"/>
    <property type="match status" value="1"/>
</dbReference>
<dbReference type="SUPFAM" id="SSF56112">
    <property type="entry name" value="Protein kinase-like (PK-like)"/>
    <property type="match status" value="1"/>
</dbReference>
<dbReference type="InterPro" id="IPR051678">
    <property type="entry name" value="AGP_Transferase"/>
</dbReference>
<dbReference type="Gene3D" id="3.90.1200.10">
    <property type="match status" value="1"/>
</dbReference>
<dbReference type="PANTHER" id="PTHR21310">
    <property type="entry name" value="AMINOGLYCOSIDE PHOSPHOTRANSFERASE-RELATED-RELATED"/>
    <property type="match status" value="1"/>
</dbReference>
<dbReference type="GeneID" id="54580046"/>
<gene>
    <name evidence="2" type="ORF">BU26DRAFT_50382</name>
</gene>
<dbReference type="Pfam" id="PF01636">
    <property type="entry name" value="APH"/>
    <property type="match status" value="1"/>
</dbReference>
<dbReference type="Proteomes" id="UP000800094">
    <property type="component" value="Unassembled WGS sequence"/>
</dbReference>
<organism evidence="2 3">
    <name type="scientific">Trematosphaeria pertusa</name>
    <dbReference type="NCBI Taxonomy" id="390896"/>
    <lineage>
        <taxon>Eukaryota</taxon>
        <taxon>Fungi</taxon>
        <taxon>Dikarya</taxon>
        <taxon>Ascomycota</taxon>
        <taxon>Pezizomycotina</taxon>
        <taxon>Dothideomycetes</taxon>
        <taxon>Pleosporomycetidae</taxon>
        <taxon>Pleosporales</taxon>
        <taxon>Massarineae</taxon>
        <taxon>Trematosphaeriaceae</taxon>
        <taxon>Trematosphaeria</taxon>
    </lineage>
</organism>
<evidence type="ECO:0000259" key="1">
    <source>
        <dbReference type="Pfam" id="PF01636"/>
    </source>
</evidence>
<dbReference type="Gene3D" id="3.30.200.20">
    <property type="entry name" value="Phosphorylase Kinase, domain 1"/>
    <property type="match status" value="1"/>
</dbReference>
<dbReference type="InterPro" id="IPR011009">
    <property type="entry name" value="Kinase-like_dom_sf"/>
</dbReference>
<evidence type="ECO:0000313" key="2">
    <source>
        <dbReference type="EMBL" id="KAF2246629.1"/>
    </source>
</evidence>
<dbReference type="EMBL" id="ML987198">
    <property type="protein sequence ID" value="KAF2246629.1"/>
    <property type="molecule type" value="Genomic_DNA"/>
</dbReference>
<protein>
    <recommendedName>
        <fullName evidence="1">Aminoglycoside phosphotransferase domain-containing protein</fullName>
    </recommendedName>
</protein>
<accession>A0A6A6I8T5</accession>
<dbReference type="AlphaFoldDB" id="A0A6A6I8T5"/>
<evidence type="ECO:0000313" key="3">
    <source>
        <dbReference type="Proteomes" id="UP000800094"/>
    </source>
</evidence>